<organism evidence="4 5">
    <name type="scientific">Paracidovorax valerianellae</name>
    <dbReference type="NCBI Taxonomy" id="187868"/>
    <lineage>
        <taxon>Bacteria</taxon>
        <taxon>Pseudomonadati</taxon>
        <taxon>Pseudomonadota</taxon>
        <taxon>Betaproteobacteria</taxon>
        <taxon>Burkholderiales</taxon>
        <taxon>Comamonadaceae</taxon>
        <taxon>Paracidovorax</taxon>
    </lineage>
</organism>
<evidence type="ECO:0000313" key="4">
    <source>
        <dbReference type="EMBL" id="SDD22141.1"/>
    </source>
</evidence>
<evidence type="ECO:0000313" key="5">
    <source>
        <dbReference type="Proteomes" id="UP000198781"/>
    </source>
</evidence>
<dbReference type="Proteomes" id="UP000198781">
    <property type="component" value="Unassembled WGS sequence"/>
</dbReference>
<reference evidence="4 5" key="1">
    <citation type="submission" date="2016-10" db="EMBL/GenBank/DDBJ databases">
        <authorList>
            <person name="de Groot N.N."/>
        </authorList>
    </citation>
    <scope>NUCLEOTIDE SEQUENCE [LARGE SCALE GENOMIC DNA]</scope>
    <source>
        <strain evidence="4 5">DSM 16619</strain>
    </source>
</reference>
<protein>
    <recommendedName>
        <fullName evidence="3">Urease accessory protein UreD</fullName>
    </recommendedName>
</protein>
<evidence type="ECO:0000256" key="3">
    <source>
        <dbReference type="HAMAP-Rule" id="MF_01384"/>
    </source>
</evidence>
<proteinExistence type="inferred from homology"/>
<evidence type="ECO:0000256" key="1">
    <source>
        <dbReference type="ARBA" id="ARBA00007177"/>
    </source>
</evidence>
<sequence length="276" mass="29834">MTWHAQLQLDYRREADRTVARFEHDGPLRILQSLYPEGDAVCHNVLVHPPGGLVGGDTLDIRTTVAAGAHGLVTTPGATRFYRSTGAPALQRTHAVLAPGARLEWLPLEALCYNACQAENRLTLEVAPGAECLGWDVTALGLPHAGQPFETGCFTQHIEVPGVWLERGRIDAADKLLLDGRLGLAGHRCMASIFFIAGEALARDRREGALDVARSAIDAHPLAATAGATSPHPNVVVVRVLAPVVEPAMALLQTVWAAWRAHCWQMPAQRPRTWSV</sequence>
<comment type="function">
    <text evidence="3">Required for maturation of urease via the functional incorporation of the urease nickel metallocenter.</text>
</comment>
<comment type="similarity">
    <text evidence="1 3">Belongs to the UreD family.</text>
</comment>
<dbReference type="GO" id="GO:0005737">
    <property type="term" value="C:cytoplasm"/>
    <property type="evidence" value="ECO:0007669"/>
    <property type="project" value="UniProtKB-SubCell"/>
</dbReference>
<keyword evidence="3" id="KW-0996">Nickel insertion</keyword>
<comment type="subunit">
    <text evidence="3">UreD, UreF and UreG form a complex that acts as a GTP-hydrolysis-dependent molecular chaperone, activating the urease apoprotein by helping to assemble the nickel containing metallocenter of UreC. The UreE protein probably delivers the nickel.</text>
</comment>
<dbReference type="AlphaFoldDB" id="A0A1G6SZK3"/>
<keyword evidence="3" id="KW-0963">Cytoplasm</keyword>
<accession>A0A1G6SZK3</accession>
<dbReference type="Pfam" id="PF01774">
    <property type="entry name" value="UreD"/>
    <property type="match status" value="1"/>
</dbReference>
<dbReference type="HAMAP" id="MF_01384">
    <property type="entry name" value="UreD"/>
    <property type="match status" value="1"/>
</dbReference>
<dbReference type="InterPro" id="IPR002669">
    <property type="entry name" value="UreD"/>
</dbReference>
<keyword evidence="2 3" id="KW-0143">Chaperone</keyword>
<dbReference type="EMBL" id="FMZC01000005">
    <property type="protein sequence ID" value="SDD22141.1"/>
    <property type="molecule type" value="Genomic_DNA"/>
</dbReference>
<dbReference type="STRING" id="187868.SAMN05192589_10514"/>
<dbReference type="OrthoDB" id="9798842at2"/>
<name>A0A1G6SZK3_9BURK</name>
<keyword evidence="5" id="KW-1185">Reference proteome</keyword>
<dbReference type="RefSeq" id="WP_092743135.1">
    <property type="nucleotide sequence ID" value="NZ_FMZC01000005.1"/>
</dbReference>
<dbReference type="PANTHER" id="PTHR33643">
    <property type="entry name" value="UREASE ACCESSORY PROTEIN D"/>
    <property type="match status" value="1"/>
</dbReference>
<comment type="subcellular location">
    <subcellularLocation>
        <location evidence="3">Cytoplasm</location>
    </subcellularLocation>
</comment>
<dbReference type="PANTHER" id="PTHR33643:SF1">
    <property type="entry name" value="UREASE ACCESSORY PROTEIN D"/>
    <property type="match status" value="1"/>
</dbReference>
<evidence type="ECO:0000256" key="2">
    <source>
        <dbReference type="ARBA" id="ARBA00023186"/>
    </source>
</evidence>
<gene>
    <name evidence="3" type="primary">ureD</name>
    <name evidence="4" type="ORF">SAMN05192589_10514</name>
</gene>
<dbReference type="GO" id="GO:0016151">
    <property type="term" value="F:nickel cation binding"/>
    <property type="evidence" value="ECO:0007669"/>
    <property type="project" value="UniProtKB-UniRule"/>
</dbReference>